<dbReference type="InterPro" id="IPR029039">
    <property type="entry name" value="Flavoprotein-like_sf"/>
</dbReference>
<accession>A0A9W5YHV7</accession>
<evidence type="ECO:0000313" key="1">
    <source>
        <dbReference type="EMBL" id="GKX32214.1"/>
    </source>
</evidence>
<reference evidence="1" key="1">
    <citation type="submission" date="2022-06" db="EMBL/GenBank/DDBJ databases">
        <title>Vallitalea longa sp. nov., an anaerobic bacterium isolated from marine sediment.</title>
        <authorList>
            <person name="Hirano S."/>
            <person name="Terahara T."/>
            <person name="Mori K."/>
            <person name="Hamada M."/>
            <person name="Matsumoto R."/>
            <person name="Kobayashi T."/>
        </authorList>
    </citation>
    <scope>NUCLEOTIDE SEQUENCE</scope>
    <source>
        <strain evidence="1">SH18-1</strain>
    </source>
</reference>
<dbReference type="AlphaFoldDB" id="A0A9W5YHV7"/>
<sequence length="159" mass="18997">MKTIVINECKEISIPEETYTFDLSKIQVTPCVGCWTCWWKNPGRCIYEDLNEFYHEYITADRAIYLAKVTKGFVSANLKSLFDRMIPLYLPYTTYKTGESMHVKRYEKYPDIEFYYDGYFSTEQECQIFVDYIKRVFYQFYSKVIVVKPVKDFVDVEGL</sequence>
<dbReference type="RefSeq" id="WP_281819665.1">
    <property type="nucleotide sequence ID" value="NZ_BRLB01000028.1"/>
</dbReference>
<dbReference type="Proteomes" id="UP001144256">
    <property type="component" value="Unassembled WGS sequence"/>
</dbReference>
<evidence type="ECO:0008006" key="3">
    <source>
        <dbReference type="Google" id="ProtNLM"/>
    </source>
</evidence>
<organism evidence="1 2">
    <name type="scientific">Vallitalea longa</name>
    <dbReference type="NCBI Taxonomy" id="2936439"/>
    <lineage>
        <taxon>Bacteria</taxon>
        <taxon>Bacillati</taxon>
        <taxon>Bacillota</taxon>
        <taxon>Clostridia</taxon>
        <taxon>Lachnospirales</taxon>
        <taxon>Vallitaleaceae</taxon>
        <taxon>Vallitalea</taxon>
    </lineage>
</organism>
<name>A0A9W5YHV7_9FIRM</name>
<comment type="caution">
    <text evidence="1">The sequence shown here is derived from an EMBL/GenBank/DDBJ whole genome shotgun (WGS) entry which is preliminary data.</text>
</comment>
<evidence type="ECO:0000313" key="2">
    <source>
        <dbReference type="Proteomes" id="UP001144256"/>
    </source>
</evidence>
<protein>
    <recommendedName>
        <fullName evidence="3">NADPH-dependent FMN reductase-like domain-containing protein</fullName>
    </recommendedName>
</protein>
<dbReference type="SUPFAM" id="SSF52218">
    <property type="entry name" value="Flavoproteins"/>
    <property type="match status" value="1"/>
</dbReference>
<dbReference type="EMBL" id="BRLB01000028">
    <property type="protein sequence ID" value="GKX32214.1"/>
    <property type="molecule type" value="Genomic_DNA"/>
</dbReference>
<keyword evidence="2" id="KW-1185">Reference proteome</keyword>
<gene>
    <name evidence="1" type="ORF">SH1V18_46940</name>
</gene>
<dbReference type="Gene3D" id="3.40.50.360">
    <property type="match status" value="1"/>
</dbReference>
<proteinExistence type="predicted"/>